<dbReference type="Pfam" id="PF03610">
    <property type="entry name" value="EIIA-man"/>
    <property type="match status" value="1"/>
</dbReference>
<dbReference type="RefSeq" id="WP_123804289.1">
    <property type="nucleotide sequence ID" value="NZ_RPFL01000018.1"/>
</dbReference>
<dbReference type="InterPro" id="IPR036662">
    <property type="entry name" value="PTS_EIIA_man-typ_sf"/>
</dbReference>
<evidence type="ECO:0000256" key="3">
    <source>
        <dbReference type="ARBA" id="ARBA00022490"/>
    </source>
</evidence>
<dbReference type="PROSITE" id="PS51096">
    <property type="entry name" value="PTS_EIIA_TYPE_4"/>
    <property type="match status" value="1"/>
</dbReference>
<protein>
    <submittedName>
        <fullName evidence="9">PTS sugar transporter subunit IIA</fullName>
    </submittedName>
</protein>
<dbReference type="AlphaFoldDB" id="A0A3N4MUN9"/>
<dbReference type="SUPFAM" id="SSF53062">
    <property type="entry name" value="PTS system fructose IIA component-like"/>
    <property type="match status" value="1"/>
</dbReference>
<keyword evidence="2" id="KW-0813">Transport</keyword>
<dbReference type="GO" id="GO:0009401">
    <property type="term" value="P:phosphoenolpyruvate-dependent sugar phosphotransferase system"/>
    <property type="evidence" value="ECO:0007669"/>
    <property type="project" value="UniProtKB-KW"/>
</dbReference>
<keyword evidence="7" id="KW-0418">Kinase</keyword>
<comment type="subcellular location">
    <subcellularLocation>
        <location evidence="1">Cytoplasm</location>
    </subcellularLocation>
</comment>
<evidence type="ECO:0000259" key="8">
    <source>
        <dbReference type="PROSITE" id="PS51096"/>
    </source>
</evidence>
<gene>
    <name evidence="9" type="ORF">EGK74_07700</name>
</gene>
<comment type="caution">
    <text evidence="9">The sequence shown here is derived from an EMBL/GenBank/DDBJ whole genome shotgun (WGS) entry which is preliminary data.</text>
</comment>
<evidence type="ECO:0000313" key="9">
    <source>
        <dbReference type="EMBL" id="RPD86785.1"/>
    </source>
</evidence>
<evidence type="ECO:0000256" key="5">
    <source>
        <dbReference type="ARBA" id="ARBA00022679"/>
    </source>
</evidence>
<dbReference type="Gene3D" id="3.40.50.510">
    <property type="entry name" value="Phosphotransferase system, mannose-type IIA component"/>
    <property type="match status" value="1"/>
</dbReference>
<evidence type="ECO:0000256" key="6">
    <source>
        <dbReference type="ARBA" id="ARBA00022683"/>
    </source>
</evidence>
<dbReference type="InterPro" id="IPR004701">
    <property type="entry name" value="PTS_EIIA_man-typ"/>
</dbReference>
<evidence type="ECO:0000256" key="2">
    <source>
        <dbReference type="ARBA" id="ARBA00022448"/>
    </source>
</evidence>
<reference evidence="9 10" key="1">
    <citation type="submission" date="2018-11" db="EMBL/GenBank/DDBJ databases">
        <title>Neisseria weixii sp. nov. isolated from the rectal contents of plateau pika (Ochotona cruzoniae).</title>
        <authorList>
            <person name="Zhang G."/>
        </authorList>
    </citation>
    <scope>NUCLEOTIDE SEQUENCE [LARGE SCALE GENOMIC DNA]</scope>
    <source>
        <strain evidence="9 10">10009</strain>
    </source>
</reference>
<proteinExistence type="predicted"/>
<feature type="domain" description="PTS EIIA type-4" evidence="8">
    <location>
        <begin position="1"/>
        <end position="127"/>
    </location>
</feature>
<accession>A0A3N4MUN9</accession>
<dbReference type="EMBL" id="RPFL01000018">
    <property type="protein sequence ID" value="RPD86785.1"/>
    <property type="molecule type" value="Genomic_DNA"/>
</dbReference>
<keyword evidence="3" id="KW-0963">Cytoplasm</keyword>
<organism evidence="9 10">
    <name type="scientific">Neisseria weixii</name>
    <dbReference type="NCBI Taxonomy" id="1853276"/>
    <lineage>
        <taxon>Bacteria</taxon>
        <taxon>Pseudomonadati</taxon>
        <taxon>Pseudomonadota</taxon>
        <taxon>Betaproteobacteria</taxon>
        <taxon>Neisseriales</taxon>
        <taxon>Neisseriaceae</taxon>
        <taxon>Neisseria</taxon>
    </lineage>
</organism>
<evidence type="ECO:0000256" key="1">
    <source>
        <dbReference type="ARBA" id="ARBA00004496"/>
    </source>
</evidence>
<dbReference type="GO" id="GO:0005737">
    <property type="term" value="C:cytoplasm"/>
    <property type="evidence" value="ECO:0007669"/>
    <property type="project" value="UniProtKB-SubCell"/>
</dbReference>
<dbReference type="CDD" id="cd00006">
    <property type="entry name" value="PTS_IIA_man"/>
    <property type="match status" value="1"/>
</dbReference>
<evidence type="ECO:0000313" key="10">
    <source>
        <dbReference type="Proteomes" id="UP000272412"/>
    </source>
</evidence>
<keyword evidence="4 9" id="KW-0762">Sugar transport</keyword>
<dbReference type="InterPro" id="IPR051471">
    <property type="entry name" value="Bacterial_PTS_sugar_comp"/>
</dbReference>
<name>A0A3N4MUN9_9NEIS</name>
<dbReference type="OrthoDB" id="8795346at2"/>
<dbReference type="PANTHER" id="PTHR33799">
    <property type="entry name" value="PTS PERMEASE-RELATED-RELATED"/>
    <property type="match status" value="1"/>
</dbReference>
<evidence type="ECO:0000256" key="7">
    <source>
        <dbReference type="ARBA" id="ARBA00022777"/>
    </source>
</evidence>
<dbReference type="GO" id="GO:0016020">
    <property type="term" value="C:membrane"/>
    <property type="evidence" value="ECO:0007669"/>
    <property type="project" value="InterPro"/>
</dbReference>
<dbReference type="GO" id="GO:0016301">
    <property type="term" value="F:kinase activity"/>
    <property type="evidence" value="ECO:0007669"/>
    <property type="project" value="UniProtKB-KW"/>
</dbReference>
<dbReference type="InterPro" id="IPR033887">
    <property type="entry name" value="PTS_IIA_man"/>
</dbReference>
<evidence type="ECO:0000256" key="4">
    <source>
        <dbReference type="ARBA" id="ARBA00022597"/>
    </source>
</evidence>
<keyword evidence="6" id="KW-0598">Phosphotransferase system</keyword>
<dbReference type="Proteomes" id="UP000272412">
    <property type="component" value="Unassembled WGS sequence"/>
</dbReference>
<keyword evidence="5" id="KW-0808">Transferase</keyword>
<dbReference type="PANTHER" id="PTHR33799:SF1">
    <property type="entry name" value="PTS SYSTEM MANNOSE-SPECIFIC EIIAB COMPONENT-RELATED"/>
    <property type="match status" value="1"/>
</dbReference>
<sequence>MIGLLIITHETIGEAYRGLTHHFFPQGSPENVHILGAQPNEDQDDLINRAISMIQEFSEDCHGVLIMTDIFGATPCNAARRMVREGKSAILTGLNAPMMIKAVQYAPAATDLTAFTETVKEAAIRGIFAITAAPDDLMCKKAAEDI</sequence>
<keyword evidence="10" id="KW-1185">Reference proteome</keyword>